<feature type="compositionally biased region" description="Polar residues" evidence="9">
    <location>
        <begin position="429"/>
        <end position="444"/>
    </location>
</feature>
<feature type="region of interest" description="Disordered" evidence="9">
    <location>
        <begin position="412"/>
        <end position="456"/>
    </location>
</feature>
<feature type="compositionally biased region" description="Low complexity" evidence="9">
    <location>
        <begin position="770"/>
        <end position="785"/>
    </location>
</feature>
<dbReference type="PANTHER" id="PTHR12865">
    <property type="entry name" value="PHOSPHATIDYLINOSITOL 4-KINASE TYPE-II"/>
    <property type="match status" value="1"/>
</dbReference>
<reference evidence="12" key="2">
    <citation type="submission" date="2015-01" db="EMBL/GenBank/DDBJ databases">
        <title>Evolutionary Origins and Diversification of the Mycorrhizal Mutualists.</title>
        <authorList>
            <consortium name="DOE Joint Genome Institute"/>
            <consortium name="Mycorrhizal Genomics Consortium"/>
            <person name="Kohler A."/>
            <person name="Kuo A."/>
            <person name="Nagy L.G."/>
            <person name="Floudas D."/>
            <person name="Copeland A."/>
            <person name="Barry K.W."/>
            <person name="Cichocki N."/>
            <person name="Veneault-Fourrey C."/>
            <person name="LaButti K."/>
            <person name="Lindquist E.A."/>
            <person name="Lipzen A."/>
            <person name="Lundell T."/>
            <person name="Morin E."/>
            <person name="Murat C."/>
            <person name="Riley R."/>
            <person name="Ohm R."/>
            <person name="Sun H."/>
            <person name="Tunlid A."/>
            <person name="Henrissat B."/>
            <person name="Grigoriev I.V."/>
            <person name="Hibbett D.S."/>
            <person name="Martin F."/>
        </authorList>
    </citation>
    <scope>NUCLEOTIDE SEQUENCE [LARGE SCALE GENOMIC DNA]</scope>
    <source>
        <strain evidence="12">MUT 4182</strain>
    </source>
</reference>
<dbReference type="GO" id="GO:0007030">
    <property type="term" value="P:Golgi organization"/>
    <property type="evidence" value="ECO:0007669"/>
    <property type="project" value="TreeGrafter"/>
</dbReference>
<evidence type="ECO:0000256" key="5">
    <source>
        <dbReference type="ARBA" id="ARBA00022741"/>
    </source>
</evidence>
<feature type="compositionally biased region" description="Low complexity" evidence="9">
    <location>
        <begin position="35"/>
        <end position="47"/>
    </location>
</feature>
<dbReference type="STRING" id="1051891.A0A0C3L3Y9"/>
<keyword evidence="8" id="KW-0472">Membrane</keyword>
<protein>
    <recommendedName>
        <fullName evidence="2">1-phosphatidylinositol 4-kinase</fullName>
        <ecNumber evidence="2">2.7.1.67</ecNumber>
    </recommendedName>
</protein>
<organism evidence="11 12">
    <name type="scientific">Tulasnella calospora MUT 4182</name>
    <dbReference type="NCBI Taxonomy" id="1051891"/>
    <lineage>
        <taxon>Eukaryota</taxon>
        <taxon>Fungi</taxon>
        <taxon>Dikarya</taxon>
        <taxon>Basidiomycota</taxon>
        <taxon>Agaricomycotina</taxon>
        <taxon>Agaricomycetes</taxon>
        <taxon>Cantharellales</taxon>
        <taxon>Tulasnellaceae</taxon>
        <taxon>Tulasnella</taxon>
    </lineage>
</organism>
<evidence type="ECO:0000313" key="12">
    <source>
        <dbReference type="Proteomes" id="UP000054248"/>
    </source>
</evidence>
<keyword evidence="7" id="KW-0067">ATP-binding</keyword>
<dbReference type="InterPro" id="IPR039756">
    <property type="entry name" value="Lsb6/PI4K2"/>
</dbReference>
<comment type="subcellular location">
    <subcellularLocation>
        <location evidence="1">Cell membrane</location>
    </subcellularLocation>
</comment>
<keyword evidence="5" id="KW-0547">Nucleotide-binding</keyword>
<keyword evidence="12" id="KW-1185">Reference proteome</keyword>
<dbReference type="GO" id="GO:0007032">
    <property type="term" value="P:endosome organization"/>
    <property type="evidence" value="ECO:0007669"/>
    <property type="project" value="TreeGrafter"/>
</dbReference>
<dbReference type="GO" id="GO:0005524">
    <property type="term" value="F:ATP binding"/>
    <property type="evidence" value="ECO:0007669"/>
    <property type="project" value="UniProtKB-KW"/>
</dbReference>
<dbReference type="PANTHER" id="PTHR12865:SF1">
    <property type="entry name" value="PHOSPHATIDYLINOSITOL 4-KINASE TYPE 2"/>
    <property type="match status" value="1"/>
</dbReference>
<dbReference type="GO" id="GO:0005768">
    <property type="term" value="C:endosome"/>
    <property type="evidence" value="ECO:0007669"/>
    <property type="project" value="TreeGrafter"/>
</dbReference>
<keyword evidence="3" id="KW-1003">Cell membrane</keyword>
<evidence type="ECO:0000256" key="2">
    <source>
        <dbReference type="ARBA" id="ARBA00012169"/>
    </source>
</evidence>
<feature type="compositionally biased region" description="Low complexity" evidence="9">
    <location>
        <begin position="674"/>
        <end position="689"/>
    </location>
</feature>
<evidence type="ECO:0000256" key="3">
    <source>
        <dbReference type="ARBA" id="ARBA00022475"/>
    </source>
</evidence>
<dbReference type="PROSITE" id="PS50290">
    <property type="entry name" value="PI3_4_KINASE_3"/>
    <property type="match status" value="1"/>
</dbReference>
<dbReference type="OrthoDB" id="3349449at2759"/>
<name>A0A0C3L3Y9_9AGAM</name>
<evidence type="ECO:0000256" key="9">
    <source>
        <dbReference type="SAM" id="MobiDB-lite"/>
    </source>
</evidence>
<dbReference type="PROSITE" id="PS00916">
    <property type="entry name" value="PI3_4_KINASE_2"/>
    <property type="match status" value="1"/>
</dbReference>
<feature type="domain" description="PI3K/PI4K catalytic" evidence="10">
    <location>
        <begin position="146"/>
        <end position="580"/>
    </location>
</feature>
<evidence type="ECO:0000256" key="8">
    <source>
        <dbReference type="ARBA" id="ARBA00023136"/>
    </source>
</evidence>
<feature type="region of interest" description="Disordered" evidence="9">
    <location>
        <begin position="743"/>
        <end position="803"/>
    </location>
</feature>
<keyword evidence="4" id="KW-0808">Transferase</keyword>
<evidence type="ECO:0000256" key="4">
    <source>
        <dbReference type="ARBA" id="ARBA00022679"/>
    </source>
</evidence>
<dbReference type="Proteomes" id="UP000054248">
    <property type="component" value="Unassembled WGS sequence"/>
</dbReference>
<dbReference type="AlphaFoldDB" id="A0A0C3L3Y9"/>
<accession>A0A0C3L3Y9</accession>
<dbReference type="GO" id="GO:0046854">
    <property type="term" value="P:phosphatidylinositol phosphate biosynthetic process"/>
    <property type="evidence" value="ECO:0007669"/>
    <property type="project" value="TreeGrafter"/>
</dbReference>
<feature type="compositionally biased region" description="Acidic residues" evidence="9">
    <location>
        <begin position="759"/>
        <end position="768"/>
    </location>
</feature>
<evidence type="ECO:0000256" key="6">
    <source>
        <dbReference type="ARBA" id="ARBA00022777"/>
    </source>
</evidence>
<feature type="compositionally biased region" description="Basic and acidic residues" evidence="9">
    <location>
        <begin position="119"/>
        <end position="132"/>
    </location>
</feature>
<feature type="compositionally biased region" description="Pro residues" evidence="9">
    <location>
        <begin position="639"/>
        <end position="651"/>
    </location>
</feature>
<gene>
    <name evidence="11" type="ORF">M407DRAFT_22368</name>
</gene>
<dbReference type="GO" id="GO:0004430">
    <property type="term" value="F:1-phosphatidylinositol 4-kinase activity"/>
    <property type="evidence" value="ECO:0007669"/>
    <property type="project" value="UniProtKB-EC"/>
</dbReference>
<dbReference type="InterPro" id="IPR000403">
    <property type="entry name" value="PI3/4_kinase_cat_dom"/>
</dbReference>
<dbReference type="EMBL" id="KN822994">
    <property type="protein sequence ID" value="KIO28478.1"/>
    <property type="molecule type" value="Genomic_DNA"/>
</dbReference>
<reference evidence="11 12" key="1">
    <citation type="submission" date="2014-04" db="EMBL/GenBank/DDBJ databases">
        <authorList>
            <consortium name="DOE Joint Genome Institute"/>
            <person name="Kuo A."/>
            <person name="Girlanda M."/>
            <person name="Perotto S."/>
            <person name="Kohler A."/>
            <person name="Nagy L.G."/>
            <person name="Floudas D."/>
            <person name="Copeland A."/>
            <person name="Barry K.W."/>
            <person name="Cichocki N."/>
            <person name="Veneault-Fourrey C."/>
            <person name="LaButti K."/>
            <person name="Lindquist E.A."/>
            <person name="Lipzen A."/>
            <person name="Lundell T."/>
            <person name="Morin E."/>
            <person name="Murat C."/>
            <person name="Sun H."/>
            <person name="Tunlid A."/>
            <person name="Henrissat B."/>
            <person name="Grigoriev I.V."/>
            <person name="Hibbett D.S."/>
            <person name="Martin F."/>
            <person name="Nordberg H.P."/>
            <person name="Cantor M.N."/>
            <person name="Hua S.X."/>
        </authorList>
    </citation>
    <scope>NUCLEOTIDE SEQUENCE [LARGE SCALE GENOMIC DNA]</scope>
    <source>
        <strain evidence="11 12">MUT 4182</strain>
    </source>
</reference>
<keyword evidence="6" id="KW-0418">Kinase</keyword>
<dbReference type="HOGENOM" id="CLU_009049_0_0_1"/>
<dbReference type="GO" id="GO:0005802">
    <property type="term" value="C:trans-Golgi network"/>
    <property type="evidence" value="ECO:0007669"/>
    <property type="project" value="TreeGrafter"/>
</dbReference>
<dbReference type="Pfam" id="PF00454">
    <property type="entry name" value="PI3_PI4_kinase"/>
    <property type="match status" value="1"/>
</dbReference>
<evidence type="ECO:0000259" key="10">
    <source>
        <dbReference type="PROSITE" id="PS50290"/>
    </source>
</evidence>
<feature type="region of interest" description="Disordered" evidence="9">
    <location>
        <begin position="105"/>
        <end position="132"/>
    </location>
</feature>
<dbReference type="GO" id="GO:0000329">
    <property type="term" value="C:fungal-type vacuole membrane"/>
    <property type="evidence" value="ECO:0007669"/>
    <property type="project" value="TreeGrafter"/>
</dbReference>
<evidence type="ECO:0000256" key="7">
    <source>
        <dbReference type="ARBA" id="ARBA00022840"/>
    </source>
</evidence>
<feature type="region of interest" description="Disordered" evidence="9">
    <location>
        <begin position="1"/>
        <end position="63"/>
    </location>
</feature>
<evidence type="ECO:0000313" key="11">
    <source>
        <dbReference type="EMBL" id="KIO28478.1"/>
    </source>
</evidence>
<feature type="region of interest" description="Disordered" evidence="9">
    <location>
        <begin position="674"/>
        <end position="710"/>
    </location>
</feature>
<evidence type="ECO:0000256" key="1">
    <source>
        <dbReference type="ARBA" id="ARBA00004236"/>
    </source>
</evidence>
<sequence>MTGNGYVRIPQQEDGSASDTEDEAGESPSAHHMRSYSTGSTATASSSRPRHQRTTSRTSLAKIDLSSLDTAFKRWTQEITQKVRRKKKTLESEAPKEIVFSVFQRVSPREDLPPAPTKKTLDDEPPKSQHDFDNLANSVKLAILDGIHPKMIAKGSSGSYFARAKKDGKTQVVGVFKPKDEECVAPPQPYGHLNPKTTKWIHRNFFWWVGFGRACLIPNLSYISEAAASLLDDRLGLNVVPRTQLVSLSSPAFSYGWVDRANYKKGKQLPEKVGSMQTFMNGYKDASAFLRDHPWPGRAISDTYDDKPHRSGTAVKKCSNVLGVMCGRIGEDVDDDDYDHMYDQQQQPEYPVGSFAWTPAMQQEFREELEKLIILDYLMRNTDRGLDNFMIKFCEGRRDSVVNRAPVASPVPQYPAMNHPTPSPYPNIATPSSTLQPPQMSTPRGPSPNGKAPEGEPCYLDRPHMHIAAIDNSLSFPHQHPKGWREFTYGWLFLPVSLIGQPFSQNTRDVFLPLLSDPEWWTETTFQLRQLHKVDDGFNERMFQRQMAVMKGQGWNIVQSLKHMDEGPLELTRRTKVLVWDEEVEVPVDATPEEIIAIVSAAQMKPGAIPGDIVAQPTLPRTPVTPSSGLPSGAASVPNSPPRKAPSPPPRRSMGMDRRSRSYSIGSRVAAFGKSKSSASSEFPPFAFPNRSRRSSAVDPTMRPVPLSSKNLGHGAMMGAATGVSVLEHLEKLDVVESGLNRVIGDGLSPRQPNPSILFEEDQEDDVGESSKAAAGPSSRAAPAEETIEEEEDPAKDDANADGDIGVAAVTGTKKKPVLAVDLGSPQKMKRTVTTLSVVGSNGGPTLEQLLGSDDLESGVPASQQPDRIRWAENVGGDSSSVPKVRSATERSFDGMSIASGSSSVRDPLRRTRIVVAERLETVDARPFFSGW</sequence>
<feature type="compositionally biased region" description="Acidic residues" evidence="9">
    <location>
        <begin position="786"/>
        <end position="795"/>
    </location>
</feature>
<dbReference type="EC" id="2.7.1.67" evidence="2"/>
<proteinExistence type="predicted"/>
<feature type="region of interest" description="Disordered" evidence="9">
    <location>
        <begin position="612"/>
        <end position="662"/>
    </location>
</feature>
<dbReference type="InterPro" id="IPR018936">
    <property type="entry name" value="PI3/4_kinase_CS"/>
</dbReference>
<dbReference type="GO" id="GO:0005886">
    <property type="term" value="C:plasma membrane"/>
    <property type="evidence" value="ECO:0007669"/>
    <property type="project" value="UniProtKB-SubCell"/>
</dbReference>